<keyword evidence="2" id="KW-1185">Reference proteome</keyword>
<sequence length="99" mass="11415">MNGNSNNTSTCINWQNWRLLPNDNIEAREERKLDFINPVEKMPTCYDKESKTPFLITTLPSLLLFWHFEASVSTTNCRELCVTLNDGEQVKEKKGACCE</sequence>
<accession>A0AAV4QAN4</accession>
<dbReference type="EMBL" id="BPLQ01004074">
    <property type="protein sequence ID" value="GIY05406.1"/>
    <property type="molecule type" value="Genomic_DNA"/>
</dbReference>
<evidence type="ECO:0000313" key="2">
    <source>
        <dbReference type="Proteomes" id="UP001054837"/>
    </source>
</evidence>
<evidence type="ECO:0000313" key="1">
    <source>
        <dbReference type="EMBL" id="GIY05406.1"/>
    </source>
</evidence>
<protein>
    <submittedName>
        <fullName evidence="1">Uncharacterized protein</fullName>
    </submittedName>
</protein>
<gene>
    <name evidence="1" type="ORF">CDAR_462921</name>
</gene>
<proteinExistence type="predicted"/>
<name>A0AAV4QAN4_9ARAC</name>
<dbReference type="AlphaFoldDB" id="A0AAV4QAN4"/>
<reference evidence="1 2" key="1">
    <citation type="submission" date="2021-06" db="EMBL/GenBank/DDBJ databases">
        <title>Caerostris darwini draft genome.</title>
        <authorList>
            <person name="Kono N."/>
            <person name="Arakawa K."/>
        </authorList>
    </citation>
    <scope>NUCLEOTIDE SEQUENCE [LARGE SCALE GENOMIC DNA]</scope>
</reference>
<dbReference type="Proteomes" id="UP001054837">
    <property type="component" value="Unassembled WGS sequence"/>
</dbReference>
<organism evidence="1 2">
    <name type="scientific">Caerostris darwini</name>
    <dbReference type="NCBI Taxonomy" id="1538125"/>
    <lineage>
        <taxon>Eukaryota</taxon>
        <taxon>Metazoa</taxon>
        <taxon>Ecdysozoa</taxon>
        <taxon>Arthropoda</taxon>
        <taxon>Chelicerata</taxon>
        <taxon>Arachnida</taxon>
        <taxon>Araneae</taxon>
        <taxon>Araneomorphae</taxon>
        <taxon>Entelegynae</taxon>
        <taxon>Araneoidea</taxon>
        <taxon>Araneidae</taxon>
        <taxon>Caerostris</taxon>
    </lineage>
</organism>
<comment type="caution">
    <text evidence="1">The sequence shown here is derived from an EMBL/GenBank/DDBJ whole genome shotgun (WGS) entry which is preliminary data.</text>
</comment>